<dbReference type="EMBL" id="CP017774">
    <property type="protein sequence ID" value="AOZ98999.1"/>
    <property type="molecule type" value="Genomic_DNA"/>
</dbReference>
<evidence type="ECO:0000313" key="3">
    <source>
        <dbReference type="Proteomes" id="UP000178198"/>
    </source>
</evidence>
<accession>A0A1D9P8V2</accession>
<reference evidence="2 3" key="1">
    <citation type="submission" date="2016-10" db="EMBL/GenBank/DDBJ databases">
        <title>Complete Genome Sequence of Flavobacterium sp. PK15.</title>
        <authorList>
            <person name="Ekwe A."/>
            <person name="Kim S.B."/>
        </authorList>
    </citation>
    <scope>NUCLEOTIDE SEQUENCE [LARGE SCALE GENOMIC DNA]</scope>
    <source>
        <strain evidence="2 3">PK15</strain>
    </source>
</reference>
<gene>
    <name evidence="2" type="ORF">BIW12_05860</name>
</gene>
<feature type="signal peptide" evidence="1">
    <location>
        <begin position="1"/>
        <end position="27"/>
    </location>
</feature>
<dbReference type="STRING" id="1306519.BIW12_05860"/>
<organism evidence="2 3">
    <name type="scientific">Flavobacterium commune</name>
    <dbReference type="NCBI Taxonomy" id="1306519"/>
    <lineage>
        <taxon>Bacteria</taxon>
        <taxon>Pseudomonadati</taxon>
        <taxon>Bacteroidota</taxon>
        <taxon>Flavobacteriia</taxon>
        <taxon>Flavobacteriales</taxon>
        <taxon>Flavobacteriaceae</taxon>
        <taxon>Flavobacterium</taxon>
    </lineage>
</organism>
<evidence type="ECO:0000256" key="1">
    <source>
        <dbReference type="SAM" id="SignalP"/>
    </source>
</evidence>
<keyword evidence="1" id="KW-0732">Signal</keyword>
<keyword evidence="3" id="KW-1185">Reference proteome</keyword>
<dbReference type="Proteomes" id="UP000178198">
    <property type="component" value="Chromosome"/>
</dbReference>
<protein>
    <submittedName>
        <fullName evidence="2">Uncharacterized protein</fullName>
    </submittedName>
</protein>
<feature type="chain" id="PRO_5009444232" evidence="1">
    <location>
        <begin position="28"/>
        <end position="295"/>
    </location>
</feature>
<name>A0A1D9P8V2_9FLAO</name>
<dbReference type="KEGG" id="fcm:BIW12_05860"/>
<sequence>MKTNCMKTNCRIGLVLMLGLFSLIGFSQETQQQNDTIVKDKKLFLNIDIINRYLWRGQCWGGNYTAIQPTVEYEVVPKLSLGFWGTTNFKNEYFYPDGESLYKGYQEIDFYISYQINDFLQFQIWDYYWPSVSRVEGVSNKLFDYGPTSSQTVDAMLCFDFSEGFQYPFNATISTLIGGNDYRYDSNDNPKRNYTTYLELGYTFNLFENSSCKTLQNIALVPVAGVVLNNKAEYYNFADYDRPSWVNLGAKATKEFDLGKGITMPLSLNYVHNAATANTDFFGKDFLVAGISFAY</sequence>
<dbReference type="AlphaFoldDB" id="A0A1D9P8V2"/>
<evidence type="ECO:0000313" key="2">
    <source>
        <dbReference type="EMBL" id="AOZ98999.1"/>
    </source>
</evidence>
<proteinExistence type="predicted"/>